<evidence type="ECO:0000256" key="4">
    <source>
        <dbReference type="ARBA" id="ARBA00022984"/>
    </source>
</evidence>
<dbReference type="GO" id="GO:0009252">
    <property type="term" value="P:peptidoglycan biosynthetic process"/>
    <property type="evidence" value="ECO:0007669"/>
    <property type="project" value="UniProtKB-UniPathway"/>
</dbReference>
<dbReference type="InterPro" id="IPR005761">
    <property type="entry name" value="UDP-N-AcMur-Glu-dNH2Pim_ligase"/>
</dbReference>
<evidence type="ECO:0000313" key="11">
    <source>
        <dbReference type="EMBL" id="SJN35513.1"/>
    </source>
</evidence>
<dbReference type="Pfam" id="PF08245">
    <property type="entry name" value="Mur_ligase_M"/>
    <property type="match status" value="1"/>
</dbReference>
<feature type="domain" description="Mur ligase N-terminal catalytic" evidence="8">
    <location>
        <begin position="53"/>
        <end position="114"/>
    </location>
</feature>
<organism evidence="11 12">
    <name type="scientific">Mycetocola reblochoni REB411</name>
    <dbReference type="NCBI Taxonomy" id="1255698"/>
    <lineage>
        <taxon>Bacteria</taxon>
        <taxon>Bacillati</taxon>
        <taxon>Actinomycetota</taxon>
        <taxon>Actinomycetes</taxon>
        <taxon>Micrococcales</taxon>
        <taxon>Microbacteriaceae</taxon>
        <taxon>Mycetocola</taxon>
    </lineage>
</organism>
<dbReference type="Proteomes" id="UP000196778">
    <property type="component" value="Unassembled WGS sequence"/>
</dbReference>
<dbReference type="AlphaFoldDB" id="A0A1R4JUR0"/>
<evidence type="ECO:0000259" key="9">
    <source>
        <dbReference type="Pfam" id="PF02875"/>
    </source>
</evidence>
<dbReference type="NCBIfam" id="TIGR01085">
    <property type="entry name" value="murE"/>
    <property type="match status" value="1"/>
</dbReference>
<evidence type="ECO:0000313" key="12">
    <source>
        <dbReference type="Proteomes" id="UP000196778"/>
    </source>
</evidence>
<dbReference type="PANTHER" id="PTHR23135:SF4">
    <property type="entry name" value="UDP-N-ACETYLMURAMOYL-L-ALANYL-D-GLUTAMATE--2,6-DIAMINOPIMELATE LIGASE MURE HOMOLOG, CHLOROPLASTIC"/>
    <property type="match status" value="1"/>
</dbReference>
<keyword evidence="4 7" id="KW-0573">Peptidoglycan synthesis</keyword>
<evidence type="ECO:0000256" key="1">
    <source>
        <dbReference type="ARBA" id="ARBA00005898"/>
    </source>
</evidence>
<dbReference type="UniPathway" id="UPA00219"/>
<dbReference type="GO" id="GO:0005524">
    <property type="term" value="F:ATP binding"/>
    <property type="evidence" value="ECO:0007669"/>
    <property type="project" value="InterPro"/>
</dbReference>
<accession>A0A1R4JUR0</accession>
<name>A0A1R4JUR0_9MICO</name>
<dbReference type="InterPro" id="IPR036565">
    <property type="entry name" value="Mur-like_cat_sf"/>
</dbReference>
<dbReference type="Pfam" id="PF01225">
    <property type="entry name" value="Mur_ligase"/>
    <property type="match status" value="1"/>
</dbReference>
<comment type="similarity">
    <text evidence="1">Belongs to the MurCDEF family. MurE subfamily.</text>
</comment>
<keyword evidence="2 7" id="KW-0132">Cell division</keyword>
<dbReference type="Gene3D" id="3.90.190.20">
    <property type="entry name" value="Mur ligase, C-terminal domain"/>
    <property type="match status" value="1"/>
</dbReference>
<sequence>MACTGTTGTYPPPTHEDRMLQDTIRPDTVTPIPLSQALAVVGLSAPGSSAGIAIGGVAMSSGAVRAGDLYLGVPGARFHGAAFSVDAAERGAVAVLTDAAGAEQAARSGLPVIVSDADPRTVAGALAACIYGTDRDRPTTFGITGTNGKTSTAHILDALLHLLGRTTGLSTTAERRIGDEVIVSHLTTPEAPDVHALLARMHERGVDAAILEVSAHALTRHRVDGVRFDVAGFTNLSHDHLDDYASMDDYLDAKQLLFTPQRSDRAVVSLDSEAGGRVAARSTVPVVTITSRHDVDANWHVEVAEESVEGLRFTLSDTVRTGRTLSARLPLIGRHMAANAGLALVMLLESGVPFDRLGAVLADEPVIPVRLPGRSVRVSGPHAPTVLVDSGHTPDAFEKTLAALRAVTPGRVIMVTGADGLRDPSKREAMGAAAARGSDEVIITDHHSRTEDPASIRAALRRGAADASPSTPVSEIPDPVTAIRCAIERAEPGDSVLWSGLASQDYRAVGTAELPFSAIEESRRALAEAGWDVAP</sequence>
<evidence type="ECO:0000259" key="10">
    <source>
        <dbReference type="Pfam" id="PF08245"/>
    </source>
</evidence>
<evidence type="ECO:0000256" key="5">
    <source>
        <dbReference type="ARBA" id="ARBA00023306"/>
    </source>
</evidence>
<dbReference type="Gene3D" id="3.40.1390.10">
    <property type="entry name" value="MurE/MurF, N-terminal domain"/>
    <property type="match status" value="1"/>
</dbReference>
<keyword evidence="11" id="KW-0436">Ligase</keyword>
<keyword evidence="12" id="KW-1185">Reference proteome</keyword>
<dbReference type="InterPro" id="IPR000713">
    <property type="entry name" value="Mur_ligase_N"/>
</dbReference>
<feature type="domain" description="Mur ligase central" evidence="10">
    <location>
        <begin position="143"/>
        <end position="346"/>
    </location>
</feature>
<dbReference type="SUPFAM" id="SSF63418">
    <property type="entry name" value="MurE/MurF N-terminal domain"/>
    <property type="match status" value="1"/>
</dbReference>
<comment type="pathway">
    <text evidence="7">Cell wall biogenesis; peptidoglycan biosynthesis.</text>
</comment>
<reference evidence="12" key="1">
    <citation type="submission" date="2017-02" db="EMBL/GenBank/DDBJ databases">
        <authorList>
            <person name="Dridi B."/>
        </authorList>
    </citation>
    <scope>NUCLEOTIDE SEQUENCE [LARGE SCALE GENOMIC DNA]</scope>
    <source>
        <strain evidence="12">EB411</strain>
    </source>
</reference>
<evidence type="ECO:0000256" key="3">
    <source>
        <dbReference type="ARBA" id="ARBA00022960"/>
    </source>
</evidence>
<proteinExistence type="inferred from homology"/>
<dbReference type="GO" id="GO:0008360">
    <property type="term" value="P:regulation of cell shape"/>
    <property type="evidence" value="ECO:0007669"/>
    <property type="project" value="UniProtKB-KW"/>
</dbReference>
<dbReference type="Pfam" id="PF02875">
    <property type="entry name" value="Mur_ligase_C"/>
    <property type="match status" value="1"/>
</dbReference>
<keyword evidence="5 7" id="KW-0131">Cell cycle</keyword>
<evidence type="ECO:0000256" key="7">
    <source>
        <dbReference type="RuleBase" id="RU004135"/>
    </source>
</evidence>
<evidence type="ECO:0000256" key="2">
    <source>
        <dbReference type="ARBA" id="ARBA00022618"/>
    </source>
</evidence>
<comment type="subcellular location">
    <subcellularLocation>
        <location evidence="7">Cytoplasm</location>
    </subcellularLocation>
</comment>
<dbReference type="SUPFAM" id="SSF53623">
    <property type="entry name" value="MurD-like peptide ligases, catalytic domain"/>
    <property type="match status" value="1"/>
</dbReference>
<evidence type="ECO:0000256" key="6">
    <source>
        <dbReference type="ARBA" id="ARBA00023316"/>
    </source>
</evidence>
<dbReference type="EC" id="6.3.2.13" evidence="11"/>
<dbReference type="InterPro" id="IPR036615">
    <property type="entry name" value="Mur_ligase_C_dom_sf"/>
</dbReference>
<dbReference type="GO" id="GO:0005737">
    <property type="term" value="C:cytoplasm"/>
    <property type="evidence" value="ECO:0007669"/>
    <property type="project" value="UniProtKB-SubCell"/>
</dbReference>
<keyword evidence="3 7" id="KW-0133">Cell shape</keyword>
<feature type="domain" description="Mur ligase C-terminal" evidence="9">
    <location>
        <begin position="373"/>
        <end position="500"/>
    </location>
</feature>
<dbReference type="SUPFAM" id="SSF53244">
    <property type="entry name" value="MurD-like peptide ligases, peptide-binding domain"/>
    <property type="match status" value="1"/>
</dbReference>
<protein>
    <submittedName>
        <fullName evidence="11">UDP-N-acetylmuramoylalanyl-D-glutamate--2,6-diaminopimelate ligase</fullName>
        <ecNumber evidence="11">6.3.2.13</ecNumber>
    </submittedName>
</protein>
<gene>
    <name evidence="11" type="ORF">FM119_09495</name>
</gene>
<dbReference type="EMBL" id="FUKR01000053">
    <property type="protein sequence ID" value="SJN35513.1"/>
    <property type="molecule type" value="Genomic_DNA"/>
</dbReference>
<dbReference type="PANTHER" id="PTHR23135">
    <property type="entry name" value="MUR LIGASE FAMILY MEMBER"/>
    <property type="match status" value="1"/>
</dbReference>
<dbReference type="InterPro" id="IPR035911">
    <property type="entry name" value="MurE/MurF_N"/>
</dbReference>
<dbReference type="InterPro" id="IPR013221">
    <property type="entry name" value="Mur_ligase_cen"/>
</dbReference>
<keyword evidence="6 7" id="KW-0961">Cell wall biogenesis/degradation</keyword>
<dbReference type="GO" id="GO:0051301">
    <property type="term" value="P:cell division"/>
    <property type="evidence" value="ECO:0007669"/>
    <property type="project" value="UniProtKB-KW"/>
</dbReference>
<dbReference type="InterPro" id="IPR004101">
    <property type="entry name" value="Mur_ligase_C"/>
</dbReference>
<dbReference type="GO" id="GO:0071555">
    <property type="term" value="P:cell wall organization"/>
    <property type="evidence" value="ECO:0007669"/>
    <property type="project" value="UniProtKB-KW"/>
</dbReference>
<evidence type="ECO:0000259" key="8">
    <source>
        <dbReference type="Pfam" id="PF01225"/>
    </source>
</evidence>
<dbReference type="GO" id="GO:0008765">
    <property type="term" value="F:UDP-N-acetylmuramoylalanyl-D-glutamate-2,6-diaminopimelate ligase activity"/>
    <property type="evidence" value="ECO:0007669"/>
    <property type="project" value="UniProtKB-EC"/>
</dbReference>
<dbReference type="Gene3D" id="3.40.1190.10">
    <property type="entry name" value="Mur-like, catalytic domain"/>
    <property type="match status" value="1"/>
</dbReference>